<feature type="transmembrane region" description="Helical" evidence="5">
    <location>
        <begin position="6"/>
        <end position="23"/>
    </location>
</feature>
<evidence type="ECO:0000256" key="2">
    <source>
        <dbReference type="ARBA" id="ARBA00022692"/>
    </source>
</evidence>
<feature type="transmembrane region" description="Helical" evidence="5">
    <location>
        <begin position="468"/>
        <end position="499"/>
    </location>
</feature>
<dbReference type="InterPro" id="IPR049453">
    <property type="entry name" value="Memb_transporter_dom"/>
</dbReference>
<organism evidence="8 9">
    <name type="scientific">Pedobacter suwonensis</name>
    <dbReference type="NCBI Taxonomy" id="332999"/>
    <lineage>
        <taxon>Bacteria</taxon>
        <taxon>Pseudomonadati</taxon>
        <taxon>Bacteroidota</taxon>
        <taxon>Sphingobacteriia</taxon>
        <taxon>Sphingobacteriales</taxon>
        <taxon>Sphingobacteriaceae</taxon>
        <taxon>Pedobacter</taxon>
    </lineage>
</organism>
<evidence type="ECO:0000259" key="6">
    <source>
        <dbReference type="Pfam" id="PF12805"/>
    </source>
</evidence>
<protein>
    <submittedName>
        <fullName evidence="8">Uncharacterized membrane protein YccC</fullName>
    </submittedName>
</protein>
<keyword evidence="2 5" id="KW-0812">Transmembrane</keyword>
<evidence type="ECO:0000256" key="3">
    <source>
        <dbReference type="ARBA" id="ARBA00022989"/>
    </source>
</evidence>
<evidence type="ECO:0000313" key="9">
    <source>
        <dbReference type="Proteomes" id="UP000198836"/>
    </source>
</evidence>
<feature type="domain" description="Integral membrane protein YccS N-terminal" evidence="6">
    <location>
        <begin position="95"/>
        <end position="365"/>
    </location>
</feature>
<evidence type="ECO:0000259" key="7">
    <source>
        <dbReference type="Pfam" id="PF13515"/>
    </source>
</evidence>
<comment type="subcellular location">
    <subcellularLocation>
        <location evidence="1">Membrane</location>
        <topology evidence="1">Multi-pass membrane protein</topology>
    </subcellularLocation>
</comment>
<feature type="transmembrane region" description="Helical" evidence="5">
    <location>
        <begin position="43"/>
        <end position="59"/>
    </location>
</feature>
<accession>A0A1I0TIQ8</accession>
<dbReference type="AlphaFoldDB" id="A0A1I0TIQ8"/>
<dbReference type="Pfam" id="PF13515">
    <property type="entry name" value="FUSC_2"/>
    <property type="match status" value="1"/>
</dbReference>
<dbReference type="PANTHER" id="PTHR31086">
    <property type="entry name" value="ALUMINUM-ACTIVATED MALATE TRANSPORTER 10"/>
    <property type="match status" value="1"/>
</dbReference>
<keyword evidence="3 5" id="KW-1133">Transmembrane helix</keyword>
<dbReference type="GO" id="GO:0016020">
    <property type="term" value="C:membrane"/>
    <property type="evidence" value="ECO:0007669"/>
    <property type="project" value="UniProtKB-SubCell"/>
</dbReference>
<evidence type="ECO:0000256" key="4">
    <source>
        <dbReference type="ARBA" id="ARBA00023136"/>
    </source>
</evidence>
<dbReference type="STRING" id="332999.SAMN04488511_109197"/>
<feature type="transmembrane region" description="Helical" evidence="5">
    <location>
        <begin position="535"/>
        <end position="555"/>
    </location>
</feature>
<gene>
    <name evidence="8" type="ORF">SAMN04488511_109197</name>
</gene>
<dbReference type="InterPro" id="IPR032692">
    <property type="entry name" value="YccS_N"/>
</dbReference>
<evidence type="ECO:0000256" key="1">
    <source>
        <dbReference type="ARBA" id="ARBA00004141"/>
    </source>
</evidence>
<reference evidence="9" key="1">
    <citation type="submission" date="2016-10" db="EMBL/GenBank/DDBJ databases">
        <authorList>
            <person name="Varghese N."/>
            <person name="Submissions S."/>
        </authorList>
    </citation>
    <scope>NUCLEOTIDE SEQUENCE [LARGE SCALE GENOMIC DNA]</scope>
    <source>
        <strain evidence="9">DSM 18130</strain>
    </source>
</reference>
<keyword evidence="4 5" id="KW-0472">Membrane</keyword>
<dbReference type="EMBL" id="FOJM01000009">
    <property type="protein sequence ID" value="SFA50866.1"/>
    <property type="molecule type" value="Genomic_DNA"/>
</dbReference>
<keyword evidence="9" id="KW-1185">Reference proteome</keyword>
<evidence type="ECO:0000313" key="8">
    <source>
        <dbReference type="EMBL" id="SFA50866.1"/>
    </source>
</evidence>
<feature type="transmembrane region" description="Helical" evidence="5">
    <location>
        <begin position="505"/>
        <end position="523"/>
    </location>
</feature>
<feature type="transmembrane region" description="Helical" evidence="5">
    <location>
        <begin position="162"/>
        <end position="183"/>
    </location>
</feature>
<feature type="transmembrane region" description="Helical" evidence="5">
    <location>
        <begin position="117"/>
        <end position="134"/>
    </location>
</feature>
<dbReference type="Pfam" id="PF12805">
    <property type="entry name" value="FUSC-like"/>
    <property type="match status" value="1"/>
</dbReference>
<dbReference type="Proteomes" id="UP000198836">
    <property type="component" value="Unassembled WGS sequence"/>
</dbReference>
<feature type="transmembrane region" description="Helical" evidence="5">
    <location>
        <begin position="93"/>
        <end position="111"/>
    </location>
</feature>
<feature type="domain" description="Integral membrane bound transporter" evidence="7">
    <location>
        <begin position="424"/>
        <end position="547"/>
    </location>
</feature>
<feature type="transmembrane region" description="Helical" evidence="5">
    <location>
        <begin position="139"/>
        <end position="156"/>
    </location>
</feature>
<sequence length="714" mass="80657">MHYKSVIFAAFNTLSAFIILFMGKNSIGSTISYFFLGEYFSDALRTTITVVLPIILFFYLGNPEAAKGIGVGALLISLTDLPDNRLNKLKTALSSIIVFFLATLVVSSVLYHPYLTAAVVVMAAFGCSMFAVYGQKLSLIGTMALIVCTFVMGLHPARPLYFSSYILLGGVWYYVISLIQILIRPYRSLHHAIFECLMSSASFLNAKAKNYDVDVPLDPQQKEAIKLHIKVNQKHELIRNLLLTDKYAMNPDNPKGRLLLERARLLIDLYEQLNAVHYDYALVRKTLATGPSLKLIASLIRLLAKELEQLGRHVRSAKAYKGEVATNIEYQQQRIVLLQEMERLNESQRKIVLKVVSNMNDIVRIIEMIRGNERATEKHLQELSGKISYPLFITGDRFSIKEHLTLKSPIFRFSLRLAICFLFGFLLIWQLEPSKYSYWLFLTLVIVARPKFSITWKRNLQRLKGSMGGVVIGLIIIYFVKSPAVLLSFSVVFLLGFYAFNRLNYTVSVLCITPAVILTLGSYQGHFDHLVHDRIIFTVLGCVIAIFATYLFPIWDSQQLRAKITDAVTASIRYLEVAIQNHVDRNENQSRMARKNANLSLSGLSEAIDSASQEPMRKHIDFNGLYDVQAIIYQINAIITSIYLSGHHQPGQANALLVKQIISNLNKGTVLKNHALPRVDVRDLNHDDHSTSQKLAHIAALSDEFKRFSACFFG</sequence>
<proteinExistence type="predicted"/>
<feature type="transmembrane region" description="Helical" evidence="5">
    <location>
        <begin position="413"/>
        <end position="431"/>
    </location>
</feature>
<name>A0A1I0TIQ8_9SPHI</name>
<evidence type="ECO:0000256" key="5">
    <source>
        <dbReference type="SAM" id="Phobius"/>
    </source>
</evidence>